<reference evidence="2" key="1">
    <citation type="journal article" date="2022" name="bioRxiv">
        <title>Sequencing and chromosome-scale assembly of the giantPleurodeles waltlgenome.</title>
        <authorList>
            <person name="Brown T."/>
            <person name="Elewa A."/>
            <person name="Iarovenko S."/>
            <person name="Subramanian E."/>
            <person name="Araus A.J."/>
            <person name="Petzold A."/>
            <person name="Susuki M."/>
            <person name="Suzuki K.-i.T."/>
            <person name="Hayashi T."/>
            <person name="Toyoda A."/>
            <person name="Oliveira C."/>
            <person name="Osipova E."/>
            <person name="Leigh N.D."/>
            <person name="Simon A."/>
            <person name="Yun M.H."/>
        </authorList>
    </citation>
    <scope>NUCLEOTIDE SEQUENCE</scope>
    <source>
        <strain evidence="2">20211129_DDA</strain>
        <tissue evidence="2">Liver</tissue>
    </source>
</reference>
<evidence type="ECO:0000313" key="3">
    <source>
        <dbReference type="Proteomes" id="UP001066276"/>
    </source>
</evidence>
<keyword evidence="3" id="KW-1185">Reference proteome</keyword>
<sequence>MLFPARLRVVTLTGTVFSTPEDAWSWLESQTTPDLTNNVQQDKKLRRTRSRRRQVTQRSDPPKPDEVRKEIRRVVEGVAMLGGRARGTNIASPLSSQKGDNYSDSDNGTEISTHSSIILPMITPGTSDEIIKLRSFDTDYPQLRYTRPSSRTSLR</sequence>
<dbReference type="EMBL" id="JANPWB010000003">
    <property type="protein sequence ID" value="KAJ1199772.1"/>
    <property type="molecule type" value="Genomic_DNA"/>
</dbReference>
<gene>
    <name evidence="2" type="ORF">NDU88_003605</name>
</gene>
<accession>A0AAV7VHV9</accession>
<dbReference type="Proteomes" id="UP001066276">
    <property type="component" value="Chromosome 2_1"/>
</dbReference>
<organism evidence="2 3">
    <name type="scientific">Pleurodeles waltl</name>
    <name type="common">Iberian ribbed newt</name>
    <dbReference type="NCBI Taxonomy" id="8319"/>
    <lineage>
        <taxon>Eukaryota</taxon>
        <taxon>Metazoa</taxon>
        <taxon>Chordata</taxon>
        <taxon>Craniata</taxon>
        <taxon>Vertebrata</taxon>
        <taxon>Euteleostomi</taxon>
        <taxon>Amphibia</taxon>
        <taxon>Batrachia</taxon>
        <taxon>Caudata</taxon>
        <taxon>Salamandroidea</taxon>
        <taxon>Salamandridae</taxon>
        <taxon>Pleurodelinae</taxon>
        <taxon>Pleurodeles</taxon>
    </lineage>
</organism>
<protein>
    <submittedName>
        <fullName evidence="2">Uncharacterized protein</fullName>
    </submittedName>
</protein>
<evidence type="ECO:0000313" key="2">
    <source>
        <dbReference type="EMBL" id="KAJ1199772.1"/>
    </source>
</evidence>
<feature type="compositionally biased region" description="Basic residues" evidence="1">
    <location>
        <begin position="44"/>
        <end position="55"/>
    </location>
</feature>
<comment type="caution">
    <text evidence="2">The sequence shown here is derived from an EMBL/GenBank/DDBJ whole genome shotgun (WGS) entry which is preliminary data.</text>
</comment>
<dbReference type="AlphaFoldDB" id="A0AAV7VHV9"/>
<feature type="region of interest" description="Disordered" evidence="1">
    <location>
        <begin position="82"/>
        <end position="109"/>
    </location>
</feature>
<name>A0AAV7VHV9_PLEWA</name>
<evidence type="ECO:0000256" key="1">
    <source>
        <dbReference type="SAM" id="MobiDB-lite"/>
    </source>
</evidence>
<proteinExistence type="predicted"/>
<feature type="region of interest" description="Disordered" evidence="1">
    <location>
        <begin position="37"/>
        <end position="70"/>
    </location>
</feature>
<feature type="compositionally biased region" description="Basic and acidic residues" evidence="1">
    <location>
        <begin position="60"/>
        <end position="70"/>
    </location>
</feature>
<feature type="compositionally biased region" description="Polar residues" evidence="1">
    <location>
        <begin position="89"/>
        <end position="109"/>
    </location>
</feature>